<organism evidence="2 3">
    <name type="scientific">Sphingomonas turrisvirgatae</name>
    <dbReference type="NCBI Taxonomy" id="1888892"/>
    <lineage>
        <taxon>Bacteria</taxon>
        <taxon>Pseudomonadati</taxon>
        <taxon>Pseudomonadota</taxon>
        <taxon>Alphaproteobacteria</taxon>
        <taxon>Sphingomonadales</taxon>
        <taxon>Sphingomonadaceae</taxon>
        <taxon>Sphingomonas</taxon>
    </lineage>
</organism>
<reference evidence="2 3" key="1">
    <citation type="submission" date="2016-08" db="EMBL/GenBank/DDBJ databases">
        <title>Draft genome of the agarase producing Sphingomonas sp. MCT13.</title>
        <authorList>
            <person name="D'Andrea M.M."/>
            <person name="Rossolini G.M."/>
            <person name="Thaller M.C."/>
        </authorList>
    </citation>
    <scope>NUCLEOTIDE SEQUENCE [LARGE SCALE GENOMIC DNA]</scope>
    <source>
        <strain evidence="2 3">MCT13</strain>
    </source>
</reference>
<dbReference type="STRING" id="1888892.BFL28_13510"/>
<dbReference type="Proteomes" id="UP000094487">
    <property type="component" value="Unassembled WGS sequence"/>
</dbReference>
<dbReference type="EMBL" id="MDDS01000012">
    <property type="protein sequence ID" value="ODP38803.1"/>
    <property type="molecule type" value="Genomic_DNA"/>
</dbReference>
<feature type="region of interest" description="Disordered" evidence="1">
    <location>
        <begin position="1"/>
        <end position="23"/>
    </location>
</feature>
<sequence>MVGAERPHNEQGSDRPKRSPNHLQWRSRAQKVAGVEQALLSRVSGNDVPLARLGGSPRRHASSAGRDR</sequence>
<name>A0A1E3LYL4_9SPHN</name>
<evidence type="ECO:0000256" key="1">
    <source>
        <dbReference type="SAM" id="MobiDB-lite"/>
    </source>
</evidence>
<protein>
    <submittedName>
        <fullName evidence="2">Uncharacterized protein</fullName>
    </submittedName>
</protein>
<keyword evidence="3" id="KW-1185">Reference proteome</keyword>
<proteinExistence type="predicted"/>
<evidence type="ECO:0000313" key="2">
    <source>
        <dbReference type="EMBL" id="ODP38803.1"/>
    </source>
</evidence>
<dbReference type="AlphaFoldDB" id="A0A1E3LYL4"/>
<feature type="region of interest" description="Disordered" evidence="1">
    <location>
        <begin position="40"/>
        <end position="68"/>
    </location>
</feature>
<feature type="compositionally biased region" description="Basic and acidic residues" evidence="1">
    <location>
        <begin position="1"/>
        <end position="17"/>
    </location>
</feature>
<accession>A0A1E3LYL4</accession>
<gene>
    <name evidence="2" type="ORF">BFL28_13510</name>
</gene>
<evidence type="ECO:0000313" key="3">
    <source>
        <dbReference type="Proteomes" id="UP000094487"/>
    </source>
</evidence>
<comment type="caution">
    <text evidence="2">The sequence shown here is derived from an EMBL/GenBank/DDBJ whole genome shotgun (WGS) entry which is preliminary data.</text>
</comment>